<keyword evidence="5" id="KW-1185">Reference proteome</keyword>
<keyword evidence="1" id="KW-0560">Oxidoreductase</keyword>
<dbReference type="SUPFAM" id="SSF51735">
    <property type="entry name" value="NAD(P)-binding Rossmann-fold domains"/>
    <property type="match status" value="1"/>
</dbReference>
<dbReference type="InterPro" id="IPR013154">
    <property type="entry name" value="ADH-like_N"/>
</dbReference>
<dbReference type="InterPro" id="IPR036291">
    <property type="entry name" value="NAD(P)-bd_dom_sf"/>
</dbReference>
<dbReference type="PANTHER" id="PTHR43401">
    <property type="entry name" value="L-THREONINE 3-DEHYDROGENASE"/>
    <property type="match status" value="1"/>
</dbReference>
<evidence type="ECO:0000259" key="3">
    <source>
        <dbReference type="Pfam" id="PF08240"/>
    </source>
</evidence>
<dbReference type="Gene3D" id="3.90.180.10">
    <property type="entry name" value="Medium-chain alcohol dehydrogenases, catalytic domain"/>
    <property type="match status" value="1"/>
</dbReference>
<feature type="domain" description="Alcohol dehydrogenase-like N-terminal" evidence="3">
    <location>
        <begin position="34"/>
        <end position="140"/>
    </location>
</feature>
<organism evidence="4 5">
    <name type="scientific">Brevibacillus reuszeri</name>
    <dbReference type="NCBI Taxonomy" id="54915"/>
    <lineage>
        <taxon>Bacteria</taxon>
        <taxon>Bacillati</taxon>
        <taxon>Bacillota</taxon>
        <taxon>Bacilli</taxon>
        <taxon>Bacillales</taxon>
        <taxon>Paenibacillaceae</taxon>
        <taxon>Brevibacillus</taxon>
    </lineage>
</organism>
<dbReference type="PANTHER" id="PTHR43401:SF2">
    <property type="entry name" value="L-THREONINE 3-DEHYDROGENASE"/>
    <property type="match status" value="1"/>
</dbReference>
<name>A0ABQ0TV81_9BACL</name>
<dbReference type="SUPFAM" id="SSF50129">
    <property type="entry name" value="GroES-like"/>
    <property type="match status" value="1"/>
</dbReference>
<dbReference type="InterPro" id="IPR050129">
    <property type="entry name" value="Zn_alcohol_dh"/>
</dbReference>
<feature type="domain" description="Alcohol dehydrogenase-like C-terminal" evidence="2">
    <location>
        <begin position="178"/>
        <end position="305"/>
    </location>
</feature>
<sequence>MNEKERTRMNMKSAVYYGASNIRVEEKQVPTPPAGWALVKVSYTGICGTDLNIYVGAHPRAKGPLVIGHELSGTLLEGHPTLPTGTQVTVRPLLFCGECEPCQTGKSHVCKNLQLVGIDCDGSMAEYVVAPVETIHALPKNVSLKAGALIEPLAVGVHAVRQSGFVPGDTALVFGAGPIGMCVAVSLQLLGAGRVIVAETNPFRLQMAKELGFETIDPQEGSIVEQVLMKTDGNGADFSFDCAGHPSVSEILTHATKIRGTAVVVAAYKKPAPIDLLQAMFKEITIKGVRVYTPKDFEIAAQLLEKPFDFEKLITHVMPLEDVKSGFDMLLSGGNAVKVLISINPEEEVSRGMGSGEQ</sequence>
<dbReference type="Proteomes" id="UP000319578">
    <property type="component" value="Unassembled WGS sequence"/>
</dbReference>
<dbReference type="InterPro" id="IPR011032">
    <property type="entry name" value="GroES-like_sf"/>
</dbReference>
<evidence type="ECO:0000256" key="1">
    <source>
        <dbReference type="ARBA" id="ARBA00023002"/>
    </source>
</evidence>
<dbReference type="Gene3D" id="3.40.50.720">
    <property type="entry name" value="NAD(P)-binding Rossmann-like Domain"/>
    <property type="match status" value="1"/>
</dbReference>
<accession>A0ABQ0TV81</accession>
<proteinExistence type="predicted"/>
<dbReference type="EMBL" id="BJON01000018">
    <property type="protein sequence ID" value="GED70818.1"/>
    <property type="molecule type" value="Genomic_DNA"/>
</dbReference>
<evidence type="ECO:0000313" key="4">
    <source>
        <dbReference type="EMBL" id="GED70818.1"/>
    </source>
</evidence>
<protein>
    <submittedName>
        <fullName evidence="4">Dehydrogenase</fullName>
    </submittedName>
</protein>
<evidence type="ECO:0000259" key="2">
    <source>
        <dbReference type="Pfam" id="PF00107"/>
    </source>
</evidence>
<gene>
    <name evidence="4" type="ORF">BRE01_45200</name>
</gene>
<dbReference type="InterPro" id="IPR013149">
    <property type="entry name" value="ADH-like_C"/>
</dbReference>
<dbReference type="Pfam" id="PF08240">
    <property type="entry name" value="ADH_N"/>
    <property type="match status" value="1"/>
</dbReference>
<dbReference type="Pfam" id="PF00107">
    <property type="entry name" value="ADH_zinc_N"/>
    <property type="match status" value="1"/>
</dbReference>
<reference evidence="4 5" key="1">
    <citation type="submission" date="2019-06" db="EMBL/GenBank/DDBJ databases">
        <title>Whole genome shotgun sequence of Brevibacillus reuszeri NBRC 15719.</title>
        <authorList>
            <person name="Hosoyama A."/>
            <person name="Uohara A."/>
            <person name="Ohji S."/>
            <person name="Ichikawa N."/>
        </authorList>
    </citation>
    <scope>NUCLEOTIDE SEQUENCE [LARGE SCALE GENOMIC DNA]</scope>
    <source>
        <strain evidence="4 5">NBRC 15719</strain>
    </source>
</reference>
<evidence type="ECO:0000313" key="5">
    <source>
        <dbReference type="Proteomes" id="UP000319578"/>
    </source>
</evidence>
<comment type="caution">
    <text evidence="4">The sequence shown here is derived from an EMBL/GenBank/DDBJ whole genome shotgun (WGS) entry which is preliminary data.</text>
</comment>